<dbReference type="GO" id="GO:0005737">
    <property type="term" value="C:cytoplasm"/>
    <property type="evidence" value="ECO:0007669"/>
    <property type="project" value="TreeGrafter"/>
</dbReference>
<dbReference type="Gene3D" id="3.90.1200.10">
    <property type="match status" value="1"/>
</dbReference>
<sequence length="514" mass="60586">MKKNAIILAAGYGMRMVPLSVEQPKALIKIQNEILIERMIKQLHEANIFDIKIVVGFMKESFEYLIDKYDVELIVNKDYENTNTMYSLYLARNYIKNTYILSSDVWFKENIFNHSLLNTSWYLLQKNNHGNLKVKDNSLIYYSSQGTCKALGGIAYVTGKTAAMLKERLNSEKIDYEFFWEKALTNEADQLMLTPFYLDSEEGVEFNTYEQLVEFQKDDNQLHVQAIDIIEECLKTSKEHIKNIRTLKKGMTNRSFIFSCNDEKYIMRIPGKGTDELIDRQEEAEVYRVIEEKGYGEPVLFIDPKSGYKLTKYMDNTRNCDITNWNDIANCMEYLKKFHKEGLKVNHTFDLYKEINFYEKLRGKNSLYSDYDLVKKNVFSLKEYIDEQEKQWTLCHIDANADNFLIDKNDEQKITLIDWEYAGMQDPHVDVAMFGIYAMYGKEKMDCLIDTYFDGKVRKNVRAKIYAYIATCGLLWSNWCEYKHSLGIDFGEYSLAQYRYAKEYYQYAKELMGE</sequence>
<dbReference type="SUPFAM" id="SSF53448">
    <property type="entry name" value="Nucleotide-diphospho-sugar transferases"/>
    <property type="match status" value="1"/>
</dbReference>
<dbReference type="PANTHER" id="PTHR22603">
    <property type="entry name" value="CHOLINE/ETHANOALAMINE KINASE"/>
    <property type="match status" value="1"/>
</dbReference>
<dbReference type="GO" id="GO:0004305">
    <property type="term" value="F:ethanolamine kinase activity"/>
    <property type="evidence" value="ECO:0007669"/>
    <property type="project" value="TreeGrafter"/>
</dbReference>
<gene>
    <name evidence="2" type="ORF">A3O14_05840</name>
</gene>
<dbReference type="SUPFAM" id="SSF56112">
    <property type="entry name" value="Protein kinase-like (PK-like)"/>
    <property type="match status" value="1"/>
</dbReference>
<dbReference type="EMBL" id="LVKI01000027">
    <property type="protein sequence ID" value="OAQ07632.1"/>
    <property type="molecule type" value="Genomic_DNA"/>
</dbReference>
<evidence type="ECO:0000313" key="3">
    <source>
        <dbReference type="Proteomes" id="UP000078520"/>
    </source>
</evidence>
<protein>
    <recommendedName>
        <fullName evidence="1">Nucleotidyl transferase domain-containing protein</fullName>
    </recommendedName>
</protein>
<reference evidence="3" key="1">
    <citation type="submission" date="2016-03" db="EMBL/GenBank/DDBJ databases">
        <authorList>
            <person name="Johnson T.J."/>
            <person name="Youmans B."/>
            <person name="Case K."/>
            <person name="Noll S."/>
        </authorList>
    </citation>
    <scope>NUCLEOTIDE SEQUENCE [LARGE SCALE GENOMIC DNA]</scope>
    <source>
        <strain evidence="3">UMNLAv8</strain>
    </source>
</reference>
<dbReference type="AlphaFoldDB" id="A0A179CB70"/>
<organism evidence="2 3">
    <name type="scientific">Ligilactobacillus aviarius</name>
    <dbReference type="NCBI Taxonomy" id="1606"/>
    <lineage>
        <taxon>Bacteria</taxon>
        <taxon>Bacillati</taxon>
        <taxon>Bacillota</taxon>
        <taxon>Bacilli</taxon>
        <taxon>Lactobacillales</taxon>
        <taxon>Lactobacillaceae</taxon>
        <taxon>Ligilactobacillus</taxon>
    </lineage>
</organism>
<evidence type="ECO:0000313" key="2">
    <source>
        <dbReference type="EMBL" id="OAQ07632.1"/>
    </source>
</evidence>
<dbReference type="Gene3D" id="3.30.200.20">
    <property type="entry name" value="Phosphorylase Kinase, domain 1"/>
    <property type="match status" value="1"/>
</dbReference>
<dbReference type="InterPro" id="IPR029044">
    <property type="entry name" value="Nucleotide-diphossugar_trans"/>
</dbReference>
<evidence type="ECO:0000259" key="1">
    <source>
        <dbReference type="Pfam" id="PF00483"/>
    </source>
</evidence>
<dbReference type="RefSeq" id="WP_064208268.1">
    <property type="nucleotide sequence ID" value="NZ_LVKC01000009.1"/>
</dbReference>
<dbReference type="CDD" id="cd05151">
    <property type="entry name" value="ChoK-like"/>
    <property type="match status" value="1"/>
</dbReference>
<dbReference type="InterPro" id="IPR011009">
    <property type="entry name" value="Kinase-like_dom_sf"/>
</dbReference>
<dbReference type="OrthoDB" id="9803871at2"/>
<dbReference type="Gene3D" id="3.90.550.10">
    <property type="entry name" value="Spore Coat Polysaccharide Biosynthesis Protein SpsA, Chain A"/>
    <property type="match status" value="1"/>
</dbReference>
<name>A0A179CB70_9LACO</name>
<feature type="domain" description="Nucleotidyl transferase" evidence="1">
    <location>
        <begin position="5"/>
        <end position="110"/>
    </location>
</feature>
<accession>A0A179CB70</accession>
<comment type="caution">
    <text evidence="2">The sequence shown here is derived from an EMBL/GenBank/DDBJ whole genome shotgun (WGS) entry which is preliminary data.</text>
</comment>
<dbReference type="Proteomes" id="UP000078520">
    <property type="component" value="Unassembled WGS sequence"/>
</dbReference>
<dbReference type="InterPro" id="IPR005835">
    <property type="entry name" value="NTP_transferase_dom"/>
</dbReference>
<dbReference type="GO" id="GO:0006646">
    <property type="term" value="P:phosphatidylethanolamine biosynthetic process"/>
    <property type="evidence" value="ECO:0007669"/>
    <property type="project" value="TreeGrafter"/>
</dbReference>
<dbReference type="Pfam" id="PF00483">
    <property type="entry name" value="NTP_transferase"/>
    <property type="match status" value="1"/>
</dbReference>
<dbReference type="PANTHER" id="PTHR22603:SF66">
    <property type="entry name" value="ETHANOLAMINE KINASE"/>
    <property type="match status" value="1"/>
</dbReference>
<proteinExistence type="predicted"/>
<dbReference type="Pfam" id="PF01633">
    <property type="entry name" value="Choline_kinase"/>
    <property type="match status" value="1"/>
</dbReference>